<keyword evidence="1" id="KW-0677">Repeat</keyword>
<dbReference type="PANTHER" id="PTHR46680">
    <property type="entry name" value="NF-KAPPA-B INHIBITOR ALPHA"/>
    <property type="match status" value="1"/>
</dbReference>
<dbReference type="Gene3D" id="1.25.40.20">
    <property type="entry name" value="Ankyrin repeat-containing domain"/>
    <property type="match status" value="2"/>
</dbReference>
<evidence type="ECO:0000313" key="5">
    <source>
        <dbReference type="Proteomes" id="UP000887581"/>
    </source>
</evidence>
<feature type="region of interest" description="Disordered" evidence="4">
    <location>
        <begin position="78"/>
        <end position="120"/>
    </location>
</feature>
<dbReference type="Proteomes" id="UP000887581">
    <property type="component" value="Unplaced"/>
</dbReference>
<evidence type="ECO:0000256" key="3">
    <source>
        <dbReference type="PROSITE-ProRule" id="PRU00023"/>
    </source>
</evidence>
<organism evidence="5 6">
    <name type="scientific">Setaria digitata</name>
    <dbReference type="NCBI Taxonomy" id="48799"/>
    <lineage>
        <taxon>Eukaryota</taxon>
        <taxon>Metazoa</taxon>
        <taxon>Ecdysozoa</taxon>
        <taxon>Nematoda</taxon>
        <taxon>Chromadorea</taxon>
        <taxon>Rhabditida</taxon>
        <taxon>Spirurina</taxon>
        <taxon>Spiruromorpha</taxon>
        <taxon>Filarioidea</taxon>
        <taxon>Setariidae</taxon>
        <taxon>Setaria</taxon>
    </lineage>
</organism>
<dbReference type="PANTHER" id="PTHR46680:SF2">
    <property type="entry name" value="NF-KAPPA-B INHIBITOR ZETA"/>
    <property type="match status" value="1"/>
</dbReference>
<keyword evidence="2 3" id="KW-0040">ANK repeat</keyword>
<proteinExistence type="predicted"/>
<dbReference type="InterPro" id="IPR002110">
    <property type="entry name" value="Ankyrin_rpt"/>
</dbReference>
<evidence type="ECO:0000256" key="2">
    <source>
        <dbReference type="ARBA" id="ARBA00023043"/>
    </source>
</evidence>
<sequence length="631" mass="68844">MATGECSKSDQIIKKLKPIPLQGDISDVLKFFTLQRLRSSALACKTSTTIKTSRNNGILLEDLINNDAAEKNKEKYVKNGTSKADGRGEAHLSEKAVAASVSRSLSKGGGKDAESMVRKTKEPLTEESMVLLARGPVRNLRSTTLGHVPYTSRNAHATVTTNLSGKPENYNISYHTDQYGLETPTFSSLIEGGSDFTKFLSNSSTLDTVQSDLSCDSSGTQYQISSNLEQSISSPKNVADNTQLPEDLSDFILKYSHEYTTAVHSPESGISIRSRDSSISDGNIQSNFDSPLYRILVEDNCVSPLSAKSAPQCSPVLPRTATQIPVIFEEKQLKTTVPSKNLSSLELVITSQSIRERAIPRLAKSRLRALINDSEMVEAWAWTCKCIQELKGALCYQDPDGDSLLHIVILHMDLAKIYALVEQMLKAEDACTRRAFDMPNRAFETPLYLAVQKNSLEVVAYLMEAGANPNYQTASPGLQTPLHCAASNGMTDIVEILCASGKVDVNTPNGMGQTPLLCAVKENGVGAKKALHVDNGSTILCLLKYGANPMNTDLHGNNILHYAVNSLDADLIEMFKSCVDEETITKLANKENMCGETPLESLHCEPESHDERLRSNVFISLLRCGATVKSH</sequence>
<accession>A0A915Q7H2</accession>
<reference evidence="6" key="1">
    <citation type="submission" date="2022-11" db="UniProtKB">
        <authorList>
            <consortium name="WormBaseParasite"/>
        </authorList>
    </citation>
    <scope>IDENTIFICATION</scope>
</reference>
<protein>
    <submittedName>
        <fullName evidence="6">Uncharacterized protein</fullName>
    </submittedName>
</protein>
<feature type="compositionally biased region" description="Basic and acidic residues" evidence="4">
    <location>
        <begin position="84"/>
        <end position="94"/>
    </location>
</feature>
<dbReference type="SUPFAM" id="SSF48403">
    <property type="entry name" value="Ankyrin repeat"/>
    <property type="match status" value="1"/>
</dbReference>
<feature type="compositionally biased region" description="Basic and acidic residues" evidence="4">
    <location>
        <begin position="109"/>
        <end position="120"/>
    </location>
</feature>
<evidence type="ECO:0000256" key="1">
    <source>
        <dbReference type="ARBA" id="ARBA00022737"/>
    </source>
</evidence>
<dbReference type="Pfam" id="PF00023">
    <property type="entry name" value="Ank"/>
    <property type="match status" value="1"/>
</dbReference>
<dbReference type="Pfam" id="PF12796">
    <property type="entry name" value="Ank_2"/>
    <property type="match status" value="1"/>
</dbReference>
<name>A0A915Q7H2_9BILA</name>
<dbReference type="PROSITE" id="PS50297">
    <property type="entry name" value="ANK_REP_REGION"/>
    <property type="match status" value="1"/>
</dbReference>
<dbReference type="PROSITE" id="PS50088">
    <property type="entry name" value="ANK_REPEAT"/>
    <property type="match status" value="1"/>
</dbReference>
<dbReference type="InterPro" id="IPR051070">
    <property type="entry name" value="NF-kappa-B_inhibitor"/>
</dbReference>
<dbReference type="GO" id="GO:0071356">
    <property type="term" value="P:cellular response to tumor necrosis factor"/>
    <property type="evidence" value="ECO:0007669"/>
    <property type="project" value="TreeGrafter"/>
</dbReference>
<dbReference type="GO" id="GO:0005829">
    <property type="term" value="C:cytosol"/>
    <property type="evidence" value="ECO:0007669"/>
    <property type="project" value="TreeGrafter"/>
</dbReference>
<dbReference type="SMART" id="SM00248">
    <property type="entry name" value="ANK"/>
    <property type="match status" value="5"/>
</dbReference>
<feature type="repeat" description="ANK" evidence="3">
    <location>
        <begin position="442"/>
        <end position="474"/>
    </location>
</feature>
<evidence type="ECO:0000256" key="4">
    <source>
        <dbReference type="SAM" id="MobiDB-lite"/>
    </source>
</evidence>
<dbReference type="WBParaSite" id="sdigi.contig821.g9836.t1">
    <property type="protein sequence ID" value="sdigi.contig821.g9836.t1"/>
    <property type="gene ID" value="sdigi.contig821.g9836"/>
</dbReference>
<evidence type="ECO:0000313" key="6">
    <source>
        <dbReference type="WBParaSite" id="sdigi.contig821.g9836.t1"/>
    </source>
</evidence>
<dbReference type="InterPro" id="IPR036770">
    <property type="entry name" value="Ankyrin_rpt-contain_sf"/>
</dbReference>
<dbReference type="AlphaFoldDB" id="A0A915Q7H2"/>
<dbReference type="GO" id="GO:0051059">
    <property type="term" value="F:NF-kappaB binding"/>
    <property type="evidence" value="ECO:0007669"/>
    <property type="project" value="TreeGrafter"/>
</dbReference>
<keyword evidence="5" id="KW-1185">Reference proteome</keyword>